<accession>A0A7T7CCV6</accession>
<dbReference type="InterPro" id="IPR000390">
    <property type="entry name" value="Small_drug/metabolite_transptr"/>
</dbReference>
<evidence type="ECO:0000313" key="10">
    <source>
        <dbReference type="Proteomes" id="UP000595823"/>
    </source>
</evidence>
<dbReference type="PANTHER" id="PTHR30561">
    <property type="entry name" value="SMR FAMILY PROTON-DEPENDENT DRUG EFFLUX TRANSPORTER SUGE"/>
    <property type="match status" value="1"/>
</dbReference>
<evidence type="ECO:0000256" key="6">
    <source>
        <dbReference type="ARBA" id="ARBA00023136"/>
    </source>
</evidence>
<evidence type="ECO:0000256" key="1">
    <source>
        <dbReference type="ARBA" id="ARBA00004651"/>
    </source>
</evidence>
<keyword evidence="5 8" id="KW-1133">Transmembrane helix</keyword>
<evidence type="ECO:0000256" key="2">
    <source>
        <dbReference type="ARBA" id="ARBA00022448"/>
    </source>
</evidence>
<keyword evidence="2" id="KW-0813">Transport</keyword>
<dbReference type="Gene3D" id="1.10.3730.20">
    <property type="match status" value="1"/>
</dbReference>
<dbReference type="KEGG" id="scia:HUG15_18545"/>
<dbReference type="GO" id="GO:0005886">
    <property type="term" value="C:plasma membrane"/>
    <property type="evidence" value="ECO:0007669"/>
    <property type="project" value="UniProtKB-SubCell"/>
</dbReference>
<dbReference type="InterPro" id="IPR037185">
    <property type="entry name" value="EmrE-like"/>
</dbReference>
<organism evidence="9 10">
    <name type="scientific">Salicibibacter cibarius</name>
    <dbReference type="NCBI Taxonomy" id="2743000"/>
    <lineage>
        <taxon>Bacteria</taxon>
        <taxon>Bacillati</taxon>
        <taxon>Bacillota</taxon>
        <taxon>Bacilli</taxon>
        <taxon>Bacillales</taxon>
        <taxon>Bacillaceae</taxon>
        <taxon>Salicibibacter</taxon>
    </lineage>
</organism>
<evidence type="ECO:0000256" key="4">
    <source>
        <dbReference type="ARBA" id="ARBA00022692"/>
    </source>
</evidence>
<evidence type="ECO:0000256" key="7">
    <source>
        <dbReference type="RuleBase" id="RU003942"/>
    </source>
</evidence>
<name>A0A7T7CCV6_9BACI</name>
<feature type="transmembrane region" description="Helical" evidence="8">
    <location>
        <begin position="75"/>
        <end position="97"/>
    </location>
</feature>
<sequence>MEGTNINTNQSFPTFTTGRFFIVFYFLLILSIVFEVAGASFMPAAANNWNMFIVVMGFWYIALILYIYLTYQSEVGIISAVFTGGGTVFIVLSGIILFGETISFLKFFGIGLIIVGVIGINIKPTSSSVKETEH</sequence>
<comment type="subcellular location">
    <subcellularLocation>
        <location evidence="1 7">Cell membrane</location>
        <topology evidence="1 7">Multi-pass membrane protein</topology>
    </subcellularLocation>
</comment>
<gene>
    <name evidence="9" type="ORF">HUG15_18545</name>
</gene>
<feature type="transmembrane region" description="Helical" evidence="8">
    <location>
        <begin position="49"/>
        <end position="69"/>
    </location>
</feature>
<keyword evidence="6 8" id="KW-0472">Membrane</keyword>
<dbReference type="EMBL" id="CP054705">
    <property type="protein sequence ID" value="QQK77384.1"/>
    <property type="molecule type" value="Genomic_DNA"/>
</dbReference>
<dbReference type="Pfam" id="PF00893">
    <property type="entry name" value="Multi_Drug_Res"/>
    <property type="match status" value="1"/>
</dbReference>
<feature type="transmembrane region" description="Helical" evidence="8">
    <location>
        <begin position="104"/>
        <end position="122"/>
    </location>
</feature>
<feature type="transmembrane region" description="Helical" evidence="8">
    <location>
        <begin position="20"/>
        <end position="42"/>
    </location>
</feature>
<evidence type="ECO:0000313" key="9">
    <source>
        <dbReference type="EMBL" id="QQK77384.1"/>
    </source>
</evidence>
<protein>
    <submittedName>
        <fullName evidence="9">QacE family quaternary ammonium compound efflux SMR transporter</fullName>
    </submittedName>
</protein>
<comment type="similarity">
    <text evidence="7">Belongs to the drug/metabolite transporter (DMT) superfamily. Small multidrug resistance (SMR) (TC 2.A.7.1) family.</text>
</comment>
<dbReference type="InterPro" id="IPR045324">
    <property type="entry name" value="Small_multidrug_res"/>
</dbReference>
<reference evidence="9 10" key="1">
    <citation type="submission" date="2020-06" db="EMBL/GenBank/DDBJ databases">
        <title>Genomic analysis of Salicibibacter sp. NKC5-3.</title>
        <authorList>
            <person name="Oh Y.J."/>
        </authorList>
    </citation>
    <scope>NUCLEOTIDE SEQUENCE [LARGE SCALE GENOMIC DNA]</scope>
    <source>
        <strain evidence="9 10">NKC5-3</strain>
    </source>
</reference>
<dbReference type="SUPFAM" id="SSF103481">
    <property type="entry name" value="Multidrug resistance efflux transporter EmrE"/>
    <property type="match status" value="1"/>
</dbReference>
<proteinExistence type="inferred from homology"/>
<dbReference type="AlphaFoldDB" id="A0A7T7CCV6"/>
<dbReference type="GO" id="GO:0022857">
    <property type="term" value="F:transmembrane transporter activity"/>
    <property type="evidence" value="ECO:0007669"/>
    <property type="project" value="InterPro"/>
</dbReference>
<evidence type="ECO:0000256" key="8">
    <source>
        <dbReference type="SAM" id="Phobius"/>
    </source>
</evidence>
<keyword evidence="4 7" id="KW-0812">Transmembrane</keyword>
<keyword evidence="10" id="KW-1185">Reference proteome</keyword>
<evidence type="ECO:0000256" key="3">
    <source>
        <dbReference type="ARBA" id="ARBA00022475"/>
    </source>
</evidence>
<evidence type="ECO:0000256" key="5">
    <source>
        <dbReference type="ARBA" id="ARBA00022989"/>
    </source>
</evidence>
<dbReference type="Proteomes" id="UP000595823">
    <property type="component" value="Chromosome"/>
</dbReference>
<keyword evidence="3" id="KW-1003">Cell membrane</keyword>
<dbReference type="PANTHER" id="PTHR30561:SF1">
    <property type="entry name" value="MULTIDRUG TRANSPORTER EMRE"/>
    <property type="match status" value="1"/>
</dbReference>